<dbReference type="EMBL" id="FNEC01000058">
    <property type="protein sequence ID" value="SDK92118.1"/>
    <property type="molecule type" value="Genomic_DNA"/>
</dbReference>
<sequence>MSGGVWLLAVASLALVGLALLLLGLGLRARNNEQVVRRLVPGQVLDDATRARPRTQHWLVRRMRRAGIVRMRPWLAGAALVMLVLAVPLGRLLNVFGVLLAVLLVLALFNGLLGLLYRRRLQRMIRQMPAFLDQVVRSLQAGRTLGDALEQAVAAADDPLRSTFARASSHVQLGISLPEALQDIAELYEVEELHILALGVAVNYRYGGNTTELLDNIIKVIHEREKIGRQLRAMTGETRFSALVLAVLPLGLGMYILASNPGYLMAMWTDGFGRTLLLASLGLQAVGCVALWRMLKSV</sequence>
<keyword evidence="5 6" id="KW-0472">Membrane</keyword>
<dbReference type="InterPro" id="IPR018076">
    <property type="entry name" value="T2SS_GspF_dom"/>
</dbReference>
<comment type="subcellular location">
    <subcellularLocation>
        <location evidence="1">Cell membrane</location>
        <topology evidence="1">Multi-pass membrane protein</topology>
    </subcellularLocation>
</comment>
<proteinExistence type="predicted"/>
<feature type="transmembrane region" description="Helical" evidence="6">
    <location>
        <begin position="277"/>
        <end position="295"/>
    </location>
</feature>
<dbReference type="AlphaFoldDB" id="A0A239NHA7"/>
<evidence type="ECO:0000259" key="7">
    <source>
        <dbReference type="Pfam" id="PF00482"/>
    </source>
</evidence>
<dbReference type="RefSeq" id="WP_089394697.1">
    <property type="nucleotide sequence ID" value="NZ_FNEC01000058.1"/>
</dbReference>
<dbReference type="Proteomes" id="UP000199693">
    <property type="component" value="Unassembled WGS sequence"/>
</dbReference>
<dbReference type="Gene3D" id="1.20.81.30">
    <property type="entry name" value="Type II secretion system (T2SS), domain F"/>
    <property type="match status" value="1"/>
</dbReference>
<gene>
    <name evidence="8" type="ORF">SAMN05216189_105819</name>
    <name evidence="9" type="ORF">SAMN06295949_14718</name>
</gene>
<evidence type="ECO:0000256" key="2">
    <source>
        <dbReference type="ARBA" id="ARBA00022475"/>
    </source>
</evidence>
<feature type="transmembrane region" description="Helical" evidence="6">
    <location>
        <begin position="71"/>
        <end position="89"/>
    </location>
</feature>
<name>A0A239NHA7_9PSED</name>
<keyword evidence="2" id="KW-1003">Cell membrane</keyword>
<dbReference type="InterPro" id="IPR042094">
    <property type="entry name" value="T2SS_GspF_sf"/>
</dbReference>
<dbReference type="PANTHER" id="PTHR35007:SF1">
    <property type="entry name" value="PILUS ASSEMBLY PROTEIN"/>
    <property type="match status" value="1"/>
</dbReference>
<dbReference type="Proteomes" id="UP000198309">
    <property type="component" value="Unassembled WGS sequence"/>
</dbReference>
<organism evidence="8 11">
    <name type="scientific">Pseudomonas delhiensis</name>
    <dbReference type="NCBI Taxonomy" id="366289"/>
    <lineage>
        <taxon>Bacteria</taxon>
        <taxon>Pseudomonadati</taxon>
        <taxon>Pseudomonadota</taxon>
        <taxon>Gammaproteobacteria</taxon>
        <taxon>Pseudomonadales</taxon>
        <taxon>Pseudomonadaceae</taxon>
        <taxon>Pseudomonas</taxon>
    </lineage>
</organism>
<keyword evidence="3 6" id="KW-0812">Transmembrane</keyword>
<dbReference type="GO" id="GO:0005886">
    <property type="term" value="C:plasma membrane"/>
    <property type="evidence" value="ECO:0007669"/>
    <property type="project" value="UniProtKB-SubCell"/>
</dbReference>
<dbReference type="Pfam" id="PF00482">
    <property type="entry name" value="T2SSF"/>
    <property type="match status" value="1"/>
</dbReference>
<evidence type="ECO:0000313" key="11">
    <source>
        <dbReference type="Proteomes" id="UP000199693"/>
    </source>
</evidence>
<accession>A0A239NHA7</accession>
<protein>
    <submittedName>
        <fullName evidence="8">Tight adherence protein B</fullName>
    </submittedName>
</protein>
<evidence type="ECO:0000256" key="1">
    <source>
        <dbReference type="ARBA" id="ARBA00004651"/>
    </source>
</evidence>
<evidence type="ECO:0000313" key="9">
    <source>
        <dbReference type="EMBL" id="SNT54337.1"/>
    </source>
</evidence>
<dbReference type="EMBL" id="FZPC01000047">
    <property type="protein sequence ID" value="SNT54337.1"/>
    <property type="molecule type" value="Genomic_DNA"/>
</dbReference>
<keyword evidence="10" id="KW-1185">Reference proteome</keyword>
<dbReference type="PANTHER" id="PTHR35007">
    <property type="entry name" value="INTEGRAL MEMBRANE PROTEIN-RELATED"/>
    <property type="match status" value="1"/>
</dbReference>
<evidence type="ECO:0000256" key="6">
    <source>
        <dbReference type="SAM" id="Phobius"/>
    </source>
</evidence>
<reference evidence="8 11" key="1">
    <citation type="submission" date="2016-10" db="EMBL/GenBank/DDBJ databases">
        <authorList>
            <person name="de Groot N.N."/>
        </authorList>
    </citation>
    <scope>NUCLEOTIDE SEQUENCE [LARGE SCALE GENOMIC DNA]</scope>
    <source>
        <strain evidence="8 11">CCM 7361</strain>
    </source>
</reference>
<evidence type="ECO:0000256" key="5">
    <source>
        <dbReference type="ARBA" id="ARBA00023136"/>
    </source>
</evidence>
<feature type="transmembrane region" description="Helical" evidence="6">
    <location>
        <begin position="95"/>
        <end position="117"/>
    </location>
</feature>
<feature type="transmembrane region" description="Helical" evidence="6">
    <location>
        <begin position="240"/>
        <end position="257"/>
    </location>
</feature>
<feature type="domain" description="Type II secretion system protein GspF" evidence="7">
    <location>
        <begin position="131"/>
        <end position="257"/>
    </location>
</feature>
<evidence type="ECO:0000256" key="3">
    <source>
        <dbReference type="ARBA" id="ARBA00022692"/>
    </source>
</evidence>
<evidence type="ECO:0000313" key="10">
    <source>
        <dbReference type="Proteomes" id="UP000198309"/>
    </source>
</evidence>
<evidence type="ECO:0000256" key="4">
    <source>
        <dbReference type="ARBA" id="ARBA00022989"/>
    </source>
</evidence>
<keyword evidence="4 6" id="KW-1133">Transmembrane helix</keyword>
<evidence type="ECO:0000313" key="8">
    <source>
        <dbReference type="EMBL" id="SDK92118.1"/>
    </source>
</evidence>
<feature type="transmembrane region" description="Helical" evidence="6">
    <location>
        <begin position="6"/>
        <end position="27"/>
    </location>
</feature>
<reference evidence="9 10" key="2">
    <citation type="submission" date="2017-06" db="EMBL/GenBank/DDBJ databases">
        <authorList>
            <person name="Varghese N."/>
            <person name="Submissions S."/>
        </authorList>
    </citation>
    <scope>NUCLEOTIDE SEQUENCE [LARGE SCALE GENOMIC DNA]</scope>
    <source>
        <strain evidence="9 10">RLD-1</strain>
    </source>
</reference>